<dbReference type="OrthoDB" id="5238363at2759"/>
<sequence length="199" mass="22860">MAKHLDLFRNSKPDVILGHFKSFHLEYHHNHVAGYAARSLCSGLLNFMEKPVKERWGKRDRNSLWWTVNSSNQFENQCVKRHHIRRTRCAFRDGLKSLGYDEEGNPVMVDGGSKSDLKPIRGSMALQIRKEIMERKYAELKEEVVRGIQEALMAPSTRKSGWGPQRNTKKVAKKSITVPAKSSWQGKDSVSKVRTISLR</sequence>
<evidence type="ECO:0000256" key="2">
    <source>
        <dbReference type="SAM" id="MobiDB-lite"/>
    </source>
</evidence>
<name>A0A9P4TV06_9PEZI</name>
<dbReference type="Proteomes" id="UP000800235">
    <property type="component" value="Unassembled WGS sequence"/>
</dbReference>
<feature type="compositionally biased region" description="Polar residues" evidence="2">
    <location>
        <begin position="180"/>
        <end position="199"/>
    </location>
</feature>
<accession>A0A9P4TV06</accession>
<reference evidence="3" key="1">
    <citation type="journal article" date="2020" name="Stud. Mycol.">
        <title>101 Dothideomycetes genomes: a test case for predicting lifestyles and emergence of pathogens.</title>
        <authorList>
            <person name="Haridas S."/>
            <person name="Albert R."/>
            <person name="Binder M."/>
            <person name="Bloem J."/>
            <person name="Labutti K."/>
            <person name="Salamov A."/>
            <person name="Andreopoulos B."/>
            <person name="Baker S."/>
            <person name="Barry K."/>
            <person name="Bills G."/>
            <person name="Bluhm B."/>
            <person name="Cannon C."/>
            <person name="Castanera R."/>
            <person name="Culley D."/>
            <person name="Daum C."/>
            <person name="Ezra D."/>
            <person name="Gonzalez J."/>
            <person name="Henrissat B."/>
            <person name="Kuo A."/>
            <person name="Liang C."/>
            <person name="Lipzen A."/>
            <person name="Lutzoni F."/>
            <person name="Magnuson J."/>
            <person name="Mondo S."/>
            <person name="Nolan M."/>
            <person name="Ohm R."/>
            <person name="Pangilinan J."/>
            <person name="Park H.-J."/>
            <person name="Ramirez L."/>
            <person name="Alfaro M."/>
            <person name="Sun H."/>
            <person name="Tritt A."/>
            <person name="Yoshinaga Y."/>
            <person name="Zwiers L.-H."/>
            <person name="Turgeon B."/>
            <person name="Goodwin S."/>
            <person name="Spatafora J."/>
            <person name="Crous P."/>
            <person name="Grigoriev I."/>
        </authorList>
    </citation>
    <scope>NUCLEOTIDE SEQUENCE</scope>
    <source>
        <strain evidence="3">CBS 130266</strain>
    </source>
</reference>
<keyword evidence="4" id="KW-1185">Reference proteome</keyword>
<proteinExistence type="predicted"/>
<gene>
    <name evidence="3" type="ORF">EJ08DRAFT_701248</name>
</gene>
<evidence type="ECO:0000313" key="4">
    <source>
        <dbReference type="Proteomes" id="UP000800235"/>
    </source>
</evidence>
<feature type="region of interest" description="Disordered" evidence="2">
    <location>
        <begin position="156"/>
        <end position="199"/>
    </location>
</feature>
<feature type="coiled-coil region" evidence="1">
    <location>
        <begin position="123"/>
        <end position="150"/>
    </location>
</feature>
<keyword evidence="1" id="KW-0175">Coiled coil</keyword>
<dbReference type="EMBL" id="MU007083">
    <property type="protein sequence ID" value="KAF2423298.1"/>
    <property type="molecule type" value="Genomic_DNA"/>
</dbReference>
<protein>
    <submittedName>
        <fullName evidence="3">Uncharacterized protein</fullName>
    </submittedName>
</protein>
<evidence type="ECO:0000256" key="1">
    <source>
        <dbReference type="SAM" id="Coils"/>
    </source>
</evidence>
<evidence type="ECO:0000313" key="3">
    <source>
        <dbReference type="EMBL" id="KAF2423298.1"/>
    </source>
</evidence>
<dbReference type="AlphaFoldDB" id="A0A9P4TV06"/>
<organism evidence="3 4">
    <name type="scientific">Tothia fuscella</name>
    <dbReference type="NCBI Taxonomy" id="1048955"/>
    <lineage>
        <taxon>Eukaryota</taxon>
        <taxon>Fungi</taxon>
        <taxon>Dikarya</taxon>
        <taxon>Ascomycota</taxon>
        <taxon>Pezizomycotina</taxon>
        <taxon>Dothideomycetes</taxon>
        <taxon>Pleosporomycetidae</taxon>
        <taxon>Venturiales</taxon>
        <taxon>Cylindrosympodiaceae</taxon>
        <taxon>Tothia</taxon>
    </lineage>
</organism>
<comment type="caution">
    <text evidence="3">The sequence shown here is derived from an EMBL/GenBank/DDBJ whole genome shotgun (WGS) entry which is preliminary data.</text>
</comment>